<feature type="domain" description="Nucleotide-diphospho-sugar transferase" evidence="3">
    <location>
        <begin position="148"/>
        <end position="346"/>
    </location>
</feature>
<dbReference type="EC" id="2.4.2.-" evidence="2"/>
<protein>
    <recommendedName>
        <fullName evidence="2">Glycosyltransferase</fullName>
        <ecNumber evidence="2">2.4.2.-</ecNumber>
    </recommendedName>
</protein>
<dbReference type="PANTHER" id="PTHR46038:SF38">
    <property type="entry name" value="GLYCOSYLTRANSFERASE-RELATED"/>
    <property type="match status" value="1"/>
</dbReference>
<evidence type="ECO:0000313" key="5">
    <source>
        <dbReference type="Proteomes" id="UP001417504"/>
    </source>
</evidence>
<dbReference type="GO" id="GO:0071555">
    <property type="term" value="P:cell wall organization"/>
    <property type="evidence" value="ECO:0007669"/>
    <property type="project" value="UniProtKB-KW"/>
</dbReference>
<keyword evidence="2" id="KW-1133">Transmembrane helix</keyword>
<dbReference type="PANTHER" id="PTHR46038">
    <property type="entry name" value="EXPRESSED PROTEIN-RELATED"/>
    <property type="match status" value="1"/>
</dbReference>
<keyword evidence="2" id="KW-0472">Membrane</keyword>
<keyword evidence="2" id="KW-0961">Cell wall biogenesis/degradation</keyword>
<organism evidence="4 5">
    <name type="scientific">Stephania japonica</name>
    <dbReference type="NCBI Taxonomy" id="461633"/>
    <lineage>
        <taxon>Eukaryota</taxon>
        <taxon>Viridiplantae</taxon>
        <taxon>Streptophyta</taxon>
        <taxon>Embryophyta</taxon>
        <taxon>Tracheophyta</taxon>
        <taxon>Spermatophyta</taxon>
        <taxon>Magnoliopsida</taxon>
        <taxon>Ranunculales</taxon>
        <taxon>Menispermaceae</taxon>
        <taxon>Menispermoideae</taxon>
        <taxon>Cissampelideae</taxon>
        <taxon>Stephania</taxon>
    </lineage>
</organism>
<dbReference type="InterPro" id="IPR029044">
    <property type="entry name" value="Nucleotide-diphossugar_trans"/>
</dbReference>
<name>A0AAP0HQA3_9MAGN</name>
<evidence type="ECO:0000259" key="3">
    <source>
        <dbReference type="Pfam" id="PF03407"/>
    </source>
</evidence>
<comment type="subcellular location">
    <subcellularLocation>
        <location evidence="2">Golgi apparatus membrane</location>
        <topology evidence="2">Single-pass type II membrane protein</topology>
    </subcellularLocation>
</comment>
<dbReference type="Pfam" id="PF03407">
    <property type="entry name" value="Nucleotid_trans"/>
    <property type="match status" value="1"/>
</dbReference>
<reference evidence="4 5" key="1">
    <citation type="submission" date="2024-01" db="EMBL/GenBank/DDBJ databases">
        <title>Genome assemblies of Stephania.</title>
        <authorList>
            <person name="Yang L."/>
        </authorList>
    </citation>
    <scope>NUCLEOTIDE SEQUENCE [LARGE SCALE GENOMIC DNA]</scope>
    <source>
        <strain evidence="4">QJT</strain>
        <tissue evidence="4">Leaf</tissue>
    </source>
</reference>
<keyword evidence="2" id="KW-0808">Transferase</keyword>
<dbReference type="GO" id="GO:0016757">
    <property type="term" value="F:glycosyltransferase activity"/>
    <property type="evidence" value="ECO:0007669"/>
    <property type="project" value="UniProtKB-KW"/>
</dbReference>
<keyword evidence="2" id="KW-0812">Transmembrane</keyword>
<dbReference type="Proteomes" id="UP001417504">
    <property type="component" value="Unassembled WGS sequence"/>
</dbReference>
<keyword evidence="5" id="KW-1185">Reference proteome</keyword>
<keyword evidence="2" id="KW-0328">Glycosyltransferase</keyword>
<feature type="transmembrane region" description="Helical" evidence="2">
    <location>
        <begin position="46"/>
        <end position="66"/>
    </location>
</feature>
<dbReference type="AlphaFoldDB" id="A0AAP0HQA3"/>
<dbReference type="SUPFAM" id="SSF53448">
    <property type="entry name" value="Nucleotide-diphospho-sugar transferases"/>
    <property type="match status" value="1"/>
</dbReference>
<gene>
    <name evidence="4" type="ORF">Sjap_024602</name>
</gene>
<keyword evidence="2" id="KW-0735">Signal-anchor</keyword>
<evidence type="ECO:0000313" key="4">
    <source>
        <dbReference type="EMBL" id="KAK9091425.1"/>
    </source>
</evidence>
<dbReference type="InterPro" id="IPR044821">
    <property type="entry name" value="At1g28695/At4g15970-like"/>
</dbReference>
<evidence type="ECO:0000256" key="2">
    <source>
        <dbReference type="RuleBase" id="RU363055"/>
    </source>
</evidence>
<keyword evidence="2" id="KW-0333">Golgi apparatus</keyword>
<comment type="caution">
    <text evidence="4">The sequence shown here is derived from an EMBL/GenBank/DDBJ whole genome shotgun (WGS) entry which is preliminary data.</text>
</comment>
<comment type="similarity">
    <text evidence="1 2">Belongs to the glycosyltransferase 77 family.</text>
</comment>
<dbReference type="GO" id="GO:0000139">
    <property type="term" value="C:Golgi membrane"/>
    <property type="evidence" value="ECO:0007669"/>
    <property type="project" value="UniProtKB-SubCell"/>
</dbReference>
<proteinExistence type="inferred from homology"/>
<sequence>MKHVGNRRSINNNAMSINSTISPSRNLGTSSRPLSWPTHFEIFNNWRVLALLVLLLLVALPSLVLYRAAHRSSVFLFPLPISSSLQIGQSARVYDDDEFKLVRVLNEAAMVDGKTVILTTLNGAWAAPGSIIDLFLESFRIGEGTKKLLKHLVIIALDQNAYARCLALHTHCFALTTDGVDFSQEAYFMTASYLKMMWRRIEFLKSILEMGYNFVFTDADIMWLRDPFHRFFSDTDFQIACDYFIASPYNLQNKPNGGFYYAKSNNRTIAFYSFWYSSRETYPGYHDQDVLNIIKYDPLILNIGLKLKFLPTFFFGGFCEPSKMFQVVCTMHANCCFGLESKLHDLKITLEDWRNYMSLPLYLRNTYQSGWRVPQNCSLEALHHHPISADNVELGPTAEQDQDA</sequence>
<dbReference type="InterPro" id="IPR005069">
    <property type="entry name" value="Nucl-diP-sugar_transferase"/>
</dbReference>
<accession>A0AAP0HQA3</accession>
<evidence type="ECO:0000256" key="1">
    <source>
        <dbReference type="ARBA" id="ARBA00007033"/>
    </source>
</evidence>
<dbReference type="EMBL" id="JBBNAE010000010">
    <property type="protein sequence ID" value="KAK9091425.1"/>
    <property type="molecule type" value="Genomic_DNA"/>
</dbReference>